<dbReference type="InterPro" id="IPR006641">
    <property type="entry name" value="YqgF/RNaseH-like_dom"/>
</dbReference>
<evidence type="ECO:0000256" key="1">
    <source>
        <dbReference type="ARBA" id="ARBA00022490"/>
    </source>
</evidence>
<reference evidence="7 8" key="1">
    <citation type="journal article" date="2021" name="Genome Biol. Evol.">
        <title>Complete Genome Sequencing of a Novel Gloeobacter Species from a Waterfall Cave in Mexico.</title>
        <authorList>
            <person name="Saw J.H."/>
            <person name="Cardona T."/>
            <person name="Montejano G."/>
        </authorList>
    </citation>
    <scope>NUCLEOTIDE SEQUENCE [LARGE SCALE GENOMIC DNA]</scope>
    <source>
        <strain evidence="7">MG652769</strain>
    </source>
</reference>
<evidence type="ECO:0000313" key="7">
    <source>
        <dbReference type="EMBL" id="UFP94072.1"/>
    </source>
</evidence>
<keyword evidence="3 5" id="KW-0540">Nuclease</keyword>
<dbReference type="SUPFAM" id="SSF53098">
    <property type="entry name" value="Ribonuclease H-like"/>
    <property type="match status" value="1"/>
</dbReference>
<evidence type="ECO:0000313" key="8">
    <source>
        <dbReference type="Proteomes" id="UP001054846"/>
    </source>
</evidence>
<keyword evidence="1 5" id="KW-0963">Cytoplasm</keyword>
<organism evidence="7 8">
    <name type="scientific">Gloeobacter morelensis MG652769</name>
    <dbReference type="NCBI Taxonomy" id="2781736"/>
    <lineage>
        <taxon>Bacteria</taxon>
        <taxon>Bacillati</taxon>
        <taxon>Cyanobacteriota</taxon>
        <taxon>Cyanophyceae</taxon>
        <taxon>Gloeobacterales</taxon>
        <taxon>Gloeobacteraceae</taxon>
        <taxon>Gloeobacter</taxon>
        <taxon>Gloeobacter morelensis</taxon>
    </lineage>
</organism>
<dbReference type="InterPro" id="IPR005227">
    <property type="entry name" value="YqgF"/>
</dbReference>
<proteinExistence type="inferred from homology"/>
<keyword evidence="4 5" id="KW-0378">Hydrolase</keyword>
<comment type="function">
    <text evidence="5">Could be a nuclease involved in processing of the 5'-end of pre-16S rRNA.</text>
</comment>
<dbReference type="HAMAP" id="MF_00651">
    <property type="entry name" value="Nuclease_YqgF"/>
    <property type="match status" value="1"/>
</dbReference>
<comment type="similarity">
    <text evidence="5">Belongs to the YqgF HJR family.</text>
</comment>
<dbReference type="Proteomes" id="UP001054846">
    <property type="component" value="Chromosome"/>
</dbReference>
<evidence type="ECO:0000259" key="6">
    <source>
        <dbReference type="SMART" id="SM00732"/>
    </source>
</evidence>
<dbReference type="RefSeq" id="WP_230841127.1">
    <property type="nucleotide sequence ID" value="NZ_CP063845.1"/>
</dbReference>
<feature type="domain" description="YqgF/RNase H-like" evidence="6">
    <location>
        <begin position="4"/>
        <end position="104"/>
    </location>
</feature>
<name>A0ABY3PK96_9CYAN</name>
<dbReference type="EMBL" id="CP063845">
    <property type="protein sequence ID" value="UFP94072.1"/>
    <property type="molecule type" value="Genomic_DNA"/>
</dbReference>
<gene>
    <name evidence="7" type="primary">ruvX</name>
    <name evidence="7" type="ORF">ISF26_20260</name>
</gene>
<dbReference type="PANTHER" id="PTHR33317">
    <property type="entry name" value="POLYNUCLEOTIDYL TRANSFERASE, RIBONUCLEASE H-LIKE SUPERFAMILY PROTEIN"/>
    <property type="match status" value="1"/>
</dbReference>
<keyword evidence="8" id="KW-1185">Reference proteome</keyword>
<evidence type="ECO:0000256" key="5">
    <source>
        <dbReference type="HAMAP-Rule" id="MF_00651"/>
    </source>
</evidence>
<dbReference type="InterPro" id="IPR037027">
    <property type="entry name" value="YqgF/RNaseH-like_dom_sf"/>
</dbReference>
<dbReference type="Pfam" id="PF03652">
    <property type="entry name" value="RuvX"/>
    <property type="match status" value="1"/>
</dbReference>
<dbReference type="EC" id="3.1.-.-" evidence="5"/>
<comment type="subcellular location">
    <subcellularLocation>
        <location evidence="5">Cytoplasm</location>
    </subcellularLocation>
</comment>
<evidence type="ECO:0000256" key="4">
    <source>
        <dbReference type="ARBA" id="ARBA00022801"/>
    </source>
</evidence>
<dbReference type="Gene3D" id="3.30.420.140">
    <property type="entry name" value="YqgF/RNase H-like domain"/>
    <property type="match status" value="1"/>
</dbReference>
<evidence type="ECO:0000256" key="2">
    <source>
        <dbReference type="ARBA" id="ARBA00022517"/>
    </source>
</evidence>
<protein>
    <recommendedName>
        <fullName evidence="5">Putative pre-16S rRNA nuclease</fullName>
        <ecNumber evidence="5">3.1.-.-</ecNumber>
    </recommendedName>
</protein>
<dbReference type="NCBIfam" id="TIGR00250">
    <property type="entry name" value="RNAse_H_YqgF"/>
    <property type="match status" value="1"/>
</dbReference>
<sequence>MRVVSVLGLDVGSKRIGVAGCDPTGLIASGLETIVRSNLGADLDAIRHWIERRRAQAVVIGLPRNMNGSLGPQAHRIQHFGQQLARVIDVPIDYVDERLSTVQAGRALQSVSATRRKALIDQQAAAIILQQWLDIRRCQHRPTQESLDERHIDTER</sequence>
<dbReference type="PANTHER" id="PTHR33317:SF4">
    <property type="entry name" value="POLYNUCLEOTIDYL TRANSFERASE, RIBONUCLEASE H-LIKE SUPERFAMILY PROTEIN"/>
    <property type="match status" value="1"/>
</dbReference>
<accession>A0ABY3PK96</accession>
<dbReference type="InterPro" id="IPR012337">
    <property type="entry name" value="RNaseH-like_sf"/>
</dbReference>
<keyword evidence="2 5" id="KW-0690">Ribosome biogenesis</keyword>
<dbReference type="CDD" id="cd16964">
    <property type="entry name" value="YqgF"/>
    <property type="match status" value="1"/>
</dbReference>
<evidence type="ECO:0000256" key="3">
    <source>
        <dbReference type="ARBA" id="ARBA00022722"/>
    </source>
</evidence>
<dbReference type="SMART" id="SM00732">
    <property type="entry name" value="YqgFc"/>
    <property type="match status" value="1"/>
</dbReference>